<feature type="chain" id="PRO_5012752543" evidence="2">
    <location>
        <begin position="18"/>
        <end position="174"/>
    </location>
</feature>
<dbReference type="OrthoDB" id="5573966at2"/>
<evidence type="ECO:0000256" key="1">
    <source>
        <dbReference type="SAM" id="MobiDB-lite"/>
    </source>
</evidence>
<keyword evidence="5" id="KW-1185">Reference proteome</keyword>
<evidence type="ECO:0000313" key="4">
    <source>
        <dbReference type="EMBL" id="SKA08410.1"/>
    </source>
</evidence>
<gene>
    <name evidence="4" type="ORF">SAMN02745119_02587</name>
</gene>
<protein>
    <submittedName>
        <fullName evidence="4">Glycine-zipper containing OmpA-like membrane domain-containing protein</fullName>
    </submittedName>
</protein>
<accession>A0A1T4QXC4</accession>
<dbReference type="EMBL" id="FUWR01000015">
    <property type="protein sequence ID" value="SKA08410.1"/>
    <property type="molecule type" value="Genomic_DNA"/>
</dbReference>
<feature type="region of interest" description="Disordered" evidence="1">
    <location>
        <begin position="148"/>
        <end position="174"/>
    </location>
</feature>
<dbReference type="Proteomes" id="UP000190102">
    <property type="component" value="Unassembled WGS sequence"/>
</dbReference>
<dbReference type="InterPro" id="IPR025693">
    <property type="entry name" value="Gly-zipper_OmpA-like_dom"/>
</dbReference>
<feature type="domain" description="Glycine-zipper-containing OmpA-like membrane" evidence="3">
    <location>
        <begin position="70"/>
        <end position="112"/>
    </location>
</feature>
<evidence type="ECO:0000256" key="2">
    <source>
        <dbReference type="SAM" id="SignalP"/>
    </source>
</evidence>
<evidence type="ECO:0000259" key="3">
    <source>
        <dbReference type="Pfam" id="PF13436"/>
    </source>
</evidence>
<dbReference type="STRING" id="115783.SAMN02745119_02587"/>
<dbReference type="AlphaFoldDB" id="A0A1T4QXC4"/>
<dbReference type="PROSITE" id="PS51257">
    <property type="entry name" value="PROKAR_LIPOPROTEIN"/>
    <property type="match status" value="1"/>
</dbReference>
<feature type="signal peptide" evidence="2">
    <location>
        <begin position="1"/>
        <end position="17"/>
    </location>
</feature>
<dbReference type="Pfam" id="PF13436">
    <property type="entry name" value="Gly-zipper_OmpA"/>
    <property type="match status" value="1"/>
</dbReference>
<dbReference type="RefSeq" id="WP_078790842.1">
    <property type="nucleotide sequence ID" value="NZ_FUWR01000015.1"/>
</dbReference>
<name>A0A1T4QXC4_9BACT</name>
<sequence>MKQVLFIIVLFSLFVTTGCTTLPTGPSVHVLPGSDKSFEQFQIDDAACRVWAGQGIGLTPDEIRNQSTISGAGVGALFGAVGGALIGSASGNAGVGAAIGAGGGLLIGSAVGADKGRVYGYEAQHRYDSYYLQCMYAKGNQVPGAVAPQPYQRYNYAPPEDARPAPPGMPPPGR</sequence>
<feature type="compositionally biased region" description="Pro residues" evidence="1">
    <location>
        <begin position="164"/>
        <end position="174"/>
    </location>
</feature>
<organism evidence="4 5">
    <name type="scientific">Trichlorobacter thiogenes</name>
    <dbReference type="NCBI Taxonomy" id="115783"/>
    <lineage>
        <taxon>Bacteria</taxon>
        <taxon>Pseudomonadati</taxon>
        <taxon>Thermodesulfobacteriota</taxon>
        <taxon>Desulfuromonadia</taxon>
        <taxon>Geobacterales</taxon>
        <taxon>Geobacteraceae</taxon>
        <taxon>Trichlorobacter</taxon>
    </lineage>
</organism>
<evidence type="ECO:0000313" key="5">
    <source>
        <dbReference type="Proteomes" id="UP000190102"/>
    </source>
</evidence>
<keyword evidence="2" id="KW-0732">Signal</keyword>
<reference evidence="5" key="1">
    <citation type="submission" date="2017-02" db="EMBL/GenBank/DDBJ databases">
        <authorList>
            <person name="Varghese N."/>
            <person name="Submissions S."/>
        </authorList>
    </citation>
    <scope>NUCLEOTIDE SEQUENCE [LARGE SCALE GENOMIC DNA]</scope>
    <source>
        <strain evidence="5">ATCC BAA-34</strain>
    </source>
</reference>
<proteinExistence type="predicted"/>